<dbReference type="Gene3D" id="3.10.350.10">
    <property type="entry name" value="LysM domain"/>
    <property type="match status" value="2"/>
</dbReference>
<dbReference type="KEGG" id="hoh:Hoch_1895"/>
<dbReference type="EMBL" id="CP001804">
    <property type="protein sequence ID" value="ACY14442.1"/>
    <property type="molecule type" value="Genomic_DNA"/>
</dbReference>
<dbReference type="InterPro" id="IPR036779">
    <property type="entry name" value="LysM_dom_sf"/>
</dbReference>
<feature type="compositionally biased region" description="Basic and acidic residues" evidence="2">
    <location>
        <begin position="667"/>
        <end position="677"/>
    </location>
</feature>
<evidence type="ECO:0000256" key="1">
    <source>
        <dbReference type="ARBA" id="ARBA00007734"/>
    </source>
</evidence>
<gene>
    <name evidence="5" type="ordered locus">Hoch_1895</name>
</gene>
<dbReference type="Pfam" id="PF01476">
    <property type="entry name" value="LysM"/>
    <property type="match status" value="2"/>
</dbReference>
<keyword evidence="6" id="KW-1185">Reference proteome</keyword>
<feature type="compositionally biased region" description="Basic residues" evidence="2">
    <location>
        <begin position="678"/>
        <end position="693"/>
    </location>
</feature>
<sequence length="693" mass="77358">MHITPSTAPPAALTTPAPSPAERARPTLRRAVRLALGLAFALAPVHALAEPQNDALPLAPGTQLVPPGPGSPAVAPLETDPGQRRAIRGCEVEDNCRGHALTGLREFELEAFGPGPGEPGLPWLDDPYGHERASRGRGVARARTVARPSELRPDLPWLDELELPDLPVRWHERVIRYLEFYKDDPRGRNIMRAWLRRQGRFRALIVERLRRAGLPEDLLYVAMIESSYDPHTRSRVGAGGLWQFMPAGGRIYGLWIDRWIDERSDPVRSTEAACLYFADLYQRFGDWHLALAAYNAGYGAILRSVTRYNTNDYWRLLEYENALPWGTSLYVSKTMAAAIVGRNRAFFGFEDIDEAEPMRWDEVSVPKSVPLGAIARAAGASVEVIQELNPQLHRKRTPPTMSGYVMRVPAGSGPLFATRYPQLRGDWDRYDAYVVAHGERIEDIATVHGISRRKLMSLNGIEHESEIAGGMVLVVPRLSDEDKAKNRAEAEEDLYSSGVPPAVDDELMLVAVPDRDAHIPGKRRVFYRVVTGDSMSQVAHAFGVSLRDLALWNDLGAGAHLHPRMVLQAFVDQDWDGNSAEGAPVALLDDSRLLVVTRGSEEHIALMEQRIGRERIIYTPEKPESFETIGRKFGLDSRDMARINSRPHDTVVEPGEEVVVYKVVDKERSPRAADQAKAKRRSEARRKRGKSKN</sequence>
<protein>
    <submittedName>
        <fullName evidence="5">Lytic transglycosylase catalytic</fullName>
    </submittedName>
</protein>
<dbReference type="SUPFAM" id="SSF53955">
    <property type="entry name" value="Lysozyme-like"/>
    <property type="match status" value="1"/>
</dbReference>
<evidence type="ECO:0000259" key="4">
    <source>
        <dbReference type="PROSITE" id="PS51782"/>
    </source>
</evidence>
<dbReference type="PANTHER" id="PTHR37423">
    <property type="entry name" value="SOLUBLE LYTIC MUREIN TRANSGLYCOSYLASE-RELATED"/>
    <property type="match status" value="1"/>
</dbReference>
<evidence type="ECO:0000313" key="5">
    <source>
        <dbReference type="EMBL" id="ACY14442.1"/>
    </source>
</evidence>
<evidence type="ECO:0000256" key="2">
    <source>
        <dbReference type="SAM" id="MobiDB-lite"/>
    </source>
</evidence>
<feature type="domain" description="LysM" evidence="4">
    <location>
        <begin position="525"/>
        <end position="569"/>
    </location>
</feature>
<name>D0LYX2_HALO1</name>
<dbReference type="RefSeq" id="WP_012827050.1">
    <property type="nucleotide sequence ID" value="NC_013440.1"/>
</dbReference>
<dbReference type="eggNOG" id="COG1388">
    <property type="taxonomic scope" value="Bacteria"/>
</dbReference>
<dbReference type="Pfam" id="PF01464">
    <property type="entry name" value="SLT"/>
    <property type="match status" value="1"/>
</dbReference>
<organism evidence="5 6">
    <name type="scientific">Haliangium ochraceum (strain DSM 14365 / JCM 11303 / SMP-2)</name>
    <dbReference type="NCBI Taxonomy" id="502025"/>
    <lineage>
        <taxon>Bacteria</taxon>
        <taxon>Pseudomonadati</taxon>
        <taxon>Myxococcota</taxon>
        <taxon>Polyangia</taxon>
        <taxon>Haliangiales</taxon>
        <taxon>Kofleriaceae</taxon>
        <taxon>Haliangium</taxon>
    </lineage>
</organism>
<feature type="signal peptide" evidence="3">
    <location>
        <begin position="1"/>
        <end position="49"/>
    </location>
</feature>
<dbReference type="PANTHER" id="PTHR37423:SF2">
    <property type="entry name" value="MEMBRANE-BOUND LYTIC MUREIN TRANSGLYCOSYLASE C"/>
    <property type="match status" value="1"/>
</dbReference>
<dbReference type="SMART" id="SM00257">
    <property type="entry name" value="LysM"/>
    <property type="match status" value="2"/>
</dbReference>
<dbReference type="InterPro" id="IPR018392">
    <property type="entry name" value="LysM"/>
</dbReference>
<accession>D0LYX2</accession>
<dbReference type="InterPro" id="IPR008258">
    <property type="entry name" value="Transglycosylase_SLT_dom_1"/>
</dbReference>
<keyword evidence="3" id="KW-0732">Signal</keyword>
<feature type="chain" id="PRO_5003010619" evidence="3">
    <location>
        <begin position="50"/>
        <end position="693"/>
    </location>
</feature>
<dbReference type="SUPFAM" id="SSF54106">
    <property type="entry name" value="LysM domain"/>
    <property type="match status" value="2"/>
</dbReference>
<evidence type="ECO:0000256" key="3">
    <source>
        <dbReference type="SAM" id="SignalP"/>
    </source>
</evidence>
<feature type="region of interest" description="Disordered" evidence="2">
    <location>
        <begin position="667"/>
        <end position="693"/>
    </location>
</feature>
<feature type="region of interest" description="Disordered" evidence="2">
    <location>
        <begin position="1"/>
        <end position="24"/>
    </location>
</feature>
<dbReference type="HOGENOM" id="CLU_397286_0_0_7"/>
<dbReference type="Gene3D" id="1.10.530.10">
    <property type="match status" value="1"/>
</dbReference>
<dbReference type="CAZy" id="GH23">
    <property type="family name" value="Glycoside Hydrolase Family 23"/>
</dbReference>
<feature type="region of interest" description="Disordered" evidence="2">
    <location>
        <begin position="60"/>
        <end position="81"/>
    </location>
</feature>
<dbReference type="CAZy" id="CBM50">
    <property type="family name" value="Carbohydrate-Binding Module Family 50"/>
</dbReference>
<proteinExistence type="inferred from homology"/>
<feature type="compositionally biased region" description="Low complexity" evidence="2">
    <location>
        <begin position="1"/>
        <end position="16"/>
    </location>
</feature>
<dbReference type="STRING" id="502025.Hoch_1895"/>
<dbReference type="InterPro" id="IPR023346">
    <property type="entry name" value="Lysozyme-like_dom_sf"/>
</dbReference>
<dbReference type="PROSITE" id="PS51782">
    <property type="entry name" value="LYSM"/>
    <property type="match status" value="1"/>
</dbReference>
<comment type="similarity">
    <text evidence="1">Belongs to the transglycosylase Slt family.</text>
</comment>
<dbReference type="CDD" id="cd16894">
    <property type="entry name" value="MltD-like"/>
    <property type="match status" value="1"/>
</dbReference>
<dbReference type="CDD" id="cd00118">
    <property type="entry name" value="LysM"/>
    <property type="match status" value="2"/>
</dbReference>
<evidence type="ECO:0000313" key="6">
    <source>
        <dbReference type="Proteomes" id="UP000001880"/>
    </source>
</evidence>
<dbReference type="Proteomes" id="UP000001880">
    <property type="component" value="Chromosome"/>
</dbReference>
<reference evidence="5 6" key="1">
    <citation type="journal article" date="2010" name="Stand. Genomic Sci.">
        <title>Complete genome sequence of Haliangium ochraceum type strain (SMP-2).</title>
        <authorList>
            <consortium name="US DOE Joint Genome Institute (JGI-PGF)"/>
            <person name="Ivanova N."/>
            <person name="Daum C."/>
            <person name="Lang E."/>
            <person name="Abt B."/>
            <person name="Kopitz M."/>
            <person name="Saunders E."/>
            <person name="Lapidus A."/>
            <person name="Lucas S."/>
            <person name="Glavina Del Rio T."/>
            <person name="Nolan M."/>
            <person name="Tice H."/>
            <person name="Copeland A."/>
            <person name="Cheng J.F."/>
            <person name="Chen F."/>
            <person name="Bruce D."/>
            <person name="Goodwin L."/>
            <person name="Pitluck S."/>
            <person name="Mavromatis K."/>
            <person name="Pati A."/>
            <person name="Mikhailova N."/>
            <person name="Chen A."/>
            <person name="Palaniappan K."/>
            <person name="Land M."/>
            <person name="Hauser L."/>
            <person name="Chang Y.J."/>
            <person name="Jeffries C.D."/>
            <person name="Detter J.C."/>
            <person name="Brettin T."/>
            <person name="Rohde M."/>
            <person name="Goker M."/>
            <person name="Bristow J."/>
            <person name="Markowitz V."/>
            <person name="Eisen J.A."/>
            <person name="Hugenholtz P."/>
            <person name="Kyrpides N.C."/>
            <person name="Klenk H.P."/>
        </authorList>
    </citation>
    <scope>NUCLEOTIDE SEQUENCE [LARGE SCALE GENOMIC DNA]</scope>
    <source>
        <strain evidence="6">DSM 14365 / CIP 107738 / JCM 11303 / AJ 13395 / SMP-2</strain>
    </source>
</reference>
<dbReference type="eggNOG" id="COG0741">
    <property type="taxonomic scope" value="Bacteria"/>
</dbReference>
<dbReference type="AlphaFoldDB" id="D0LYX2"/>